<evidence type="ECO:0000256" key="1">
    <source>
        <dbReference type="ARBA" id="ARBA00023125"/>
    </source>
</evidence>
<dbReference type="STRING" id="1423807.FD16_GL000494"/>
<dbReference type="Gene3D" id="1.10.357.10">
    <property type="entry name" value="Tetracycline Repressor, domain 2"/>
    <property type="match status" value="1"/>
</dbReference>
<dbReference type="Proteomes" id="UP000051820">
    <property type="component" value="Unassembled WGS sequence"/>
</dbReference>
<keyword evidence="1 2" id="KW-0238">DNA-binding</keyword>
<gene>
    <name evidence="4" type="ORF">FD16_GL000494</name>
</gene>
<reference evidence="4 5" key="1">
    <citation type="journal article" date="2015" name="Genome Announc.">
        <title>Expanding the biotechnology potential of lactobacilli through comparative genomics of 213 strains and associated genera.</title>
        <authorList>
            <person name="Sun Z."/>
            <person name="Harris H.M."/>
            <person name="McCann A."/>
            <person name="Guo C."/>
            <person name="Argimon S."/>
            <person name="Zhang W."/>
            <person name="Yang X."/>
            <person name="Jeffery I.B."/>
            <person name="Cooney J.C."/>
            <person name="Kagawa T.F."/>
            <person name="Liu W."/>
            <person name="Song Y."/>
            <person name="Salvetti E."/>
            <person name="Wrobel A."/>
            <person name="Rasinkangas P."/>
            <person name="Parkhill J."/>
            <person name="Rea M.C."/>
            <person name="O'Sullivan O."/>
            <person name="Ritari J."/>
            <person name="Douillard F.P."/>
            <person name="Paul Ross R."/>
            <person name="Yang R."/>
            <person name="Briner A.E."/>
            <person name="Felis G.E."/>
            <person name="de Vos W.M."/>
            <person name="Barrangou R."/>
            <person name="Klaenhammer T.R."/>
            <person name="Caufield P.W."/>
            <person name="Cui Y."/>
            <person name="Zhang H."/>
            <person name="O'Toole P.W."/>
        </authorList>
    </citation>
    <scope>NUCLEOTIDE SEQUENCE [LARGE SCALE GENOMIC DNA]</scope>
    <source>
        <strain evidence="4 5">DSM 5007</strain>
    </source>
</reference>
<comment type="caution">
    <text evidence="4">The sequence shown here is derived from an EMBL/GenBank/DDBJ whole genome shotgun (WGS) entry which is preliminary data.</text>
</comment>
<dbReference type="PANTHER" id="PTHR43479">
    <property type="entry name" value="ACREF/ENVCD OPERON REPRESSOR-RELATED"/>
    <property type="match status" value="1"/>
</dbReference>
<sequence>MQRDLKINQSSNKQRTVRDFSSAMFKLLEHQSFEKITVQEICTESHYPRSTFYNYFNDKFDLMNQCWNEQIVKLNFDDGKRVLASQIIELFFSRSYELVQENRDDIQLIMQHNDINDQLWTSFRSSINNTLNAIFLQCEQVTESKLPADMLSEYLSSTCLLVLKKCFFSKKVVPLEEAQRYLKQIISDSIFD</sequence>
<name>A0A0R1W1U5_9LACO</name>
<dbReference type="EMBL" id="AZGF01000014">
    <property type="protein sequence ID" value="KRM11824.1"/>
    <property type="molecule type" value="Genomic_DNA"/>
</dbReference>
<dbReference type="eggNOG" id="COG1309">
    <property type="taxonomic scope" value="Bacteria"/>
</dbReference>
<evidence type="ECO:0000259" key="3">
    <source>
        <dbReference type="PROSITE" id="PS50977"/>
    </source>
</evidence>
<evidence type="ECO:0000313" key="4">
    <source>
        <dbReference type="EMBL" id="KRM11824.1"/>
    </source>
</evidence>
<protein>
    <submittedName>
        <fullName evidence="4">Transcriptional regulator</fullName>
    </submittedName>
</protein>
<dbReference type="InterPro" id="IPR050624">
    <property type="entry name" value="HTH-type_Tx_Regulator"/>
</dbReference>
<dbReference type="Pfam" id="PF00440">
    <property type="entry name" value="TetR_N"/>
    <property type="match status" value="1"/>
</dbReference>
<dbReference type="PATRIC" id="fig|1423807.3.peg.502"/>
<dbReference type="RefSeq" id="WP_010622666.1">
    <property type="nucleotide sequence ID" value="NZ_AZGF01000014.1"/>
</dbReference>
<evidence type="ECO:0000313" key="5">
    <source>
        <dbReference type="Proteomes" id="UP000051820"/>
    </source>
</evidence>
<dbReference type="SUPFAM" id="SSF46689">
    <property type="entry name" value="Homeodomain-like"/>
    <property type="match status" value="1"/>
</dbReference>
<dbReference type="GO" id="GO:0003677">
    <property type="term" value="F:DNA binding"/>
    <property type="evidence" value="ECO:0007669"/>
    <property type="project" value="UniProtKB-UniRule"/>
</dbReference>
<evidence type="ECO:0000256" key="2">
    <source>
        <dbReference type="PROSITE-ProRule" id="PRU00335"/>
    </source>
</evidence>
<dbReference type="OrthoDB" id="9810250at2"/>
<proteinExistence type="predicted"/>
<dbReference type="PROSITE" id="PS50977">
    <property type="entry name" value="HTH_TETR_2"/>
    <property type="match status" value="1"/>
</dbReference>
<keyword evidence="5" id="KW-1185">Reference proteome</keyword>
<accession>A0A0R1W1U5</accession>
<feature type="domain" description="HTH tetR-type" evidence="3">
    <location>
        <begin position="14"/>
        <end position="74"/>
    </location>
</feature>
<feature type="DNA-binding region" description="H-T-H motif" evidence="2">
    <location>
        <begin position="37"/>
        <end position="56"/>
    </location>
</feature>
<dbReference type="InterPro" id="IPR009057">
    <property type="entry name" value="Homeodomain-like_sf"/>
</dbReference>
<organism evidence="4 5">
    <name type="scientific">Paucilactobacillus suebicus DSM 5007 = KCTC 3549</name>
    <dbReference type="NCBI Taxonomy" id="1423807"/>
    <lineage>
        <taxon>Bacteria</taxon>
        <taxon>Bacillati</taxon>
        <taxon>Bacillota</taxon>
        <taxon>Bacilli</taxon>
        <taxon>Lactobacillales</taxon>
        <taxon>Lactobacillaceae</taxon>
        <taxon>Paucilactobacillus</taxon>
    </lineage>
</organism>
<dbReference type="PANTHER" id="PTHR43479:SF7">
    <property type="entry name" value="TETR-FAMILY TRANSCRIPTIONAL REGULATOR"/>
    <property type="match status" value="1"/>
</dbReference>
<dbReference type="InterPro" id="IPR001647">
    <property type="entry name" value="HTH_TetR"/>
</dbReference>
<dbReference type="AlphaFoldDB" id="A0A0R1W1U5"/>